<evidence type="ECO:0000256" key="3">
    <source>
        <dbReference type="SAM" id="MobiDB-lite"/>
    </source>
</evidence>
<protein>
    <submittedName>
        <fullName evidence="4">Pentapeptide repeat-containing protein</fullName>
    </submittedName>
</protein>
<evidence type="ECO:0000256" key="1">
    <source>
        <dbReference type="ARBA" id="ARBA00022614"/>
    </source>
</evidence>
<dbReference type="Gene3D" id="2.160.20.80">
    <property type="entry name" value="E3 ubiquitin-protein ligase SopA"/>
    <property type="match status" value="4"/>
</dbReference>
<dbReference type="Proteomes" id="UP000595197">
    <property type="component" value="Chromosome"/>
</dbReference>
<feature type="region of interest" description="Disordered" evidence="3">
    <location>
        <begin position="650"/>
        <end position="732"/>
    </location>
</feature>
<evidence type="ECO:0000313" key="4">
    <source>
        <dbReference type="EMBL" id="QQP87919.1"/>
    </source>
</evidence>
<dbReference type="Pfam" id="PF00805">
    <property type="entry name" value="Pentapeptide"/>
    <property type="match status" value="6"/>
</dbReference>
<dbReference type="InterPro" id="IPR032675">
    <property type="entry name" value="LRR_dom_sf"/>
</dbReference>
<dbReference type="SMART" id="SM00369">
    <property type="entry name" value="LRR_TYP"/>
    <property type="match status" value="4"/>
</dbReference>
<dbReference type="SUPFAM" id="SSF52058">
    <property type="entry name" value="L domain-like"/>
    <property type="match status" value="1"/>
</dbReference>
<dbReference type="InterPro" id="IPR051082">
    <property type="entry name" value="Pentapeptide-BTB/POZ_domain"/>
</dbReference>
<dbReference type="Gene3D" id="3.80.10.10">
    <property type="entry name" value="Ribonuclease Inhibitor"/>
    <property type="match status" value="1"/>
</dbReference>
<accession>A0ABX7B243</accession>
<name>A0ABX7B243_9PROT</name>
<organism evidence="4 5">
    <name type="scientific">Skermanella cutis</name>
    <dbReference type="NCBI Taxonomy" id="2775420"/>
    <lineage>
        <taxon>Bacteria</taxon>
        <taxon>Pseudomonadati</taxon>
        <taxon>Pseudomonadota</taxon>
        <taxon>Alphaproteobacteria</taxon>
        <taxon>Rhodospirillales</taxon>
        <taxon>Azospirillaceae</taxon>
        <taxon>Skermanella</taxon>
    </lineage>
</organism>
<evidence type="ECO:0000313" key="5">
    <source>
        <dbReference type="Proteomes" id="UP000595197"/>
    </source>
</evidence>
<dbReference type="InterPro" id="IPR003591">
    <property type="entry name" value="Leu-rich_rpt_typical-subtyp"/>
</dbReference>
<dbReference type="Pfam" id="PF12799">
    <property type="entry name" value="LRR_4"/>
    <property type="match status" value="1"/>
</dbReference>
<feature type="compositionally biased region" description="Low complexity" evidence="3">
    <location>
        <begin position="650"/>
        <end position="663"/>
    </location>
</feature>
<reference evidence="4" key="1">
    <citation type="submission" date="2021-02" db="EMBL/GenBank/DDBJ databases">
        <title>Skermanella TT6 skin isolate.</title>
        <authorList>
            <person name="Lee K."/>
            <person name="Ganzorig M."/>
        </authorList>
    </citation>
    <scope>NUCLEOTIDE SEQUENCE</scope>
    <source>
        <strain evidence="4">TT6</strain>
    </source>
</reference>
<proteinExistence type="predicted"/>
<sequence length="1230" mass="125080">MTDGSVYSAEDLLTKLTIPLYCCTTPILDQIQLNGCANGQDALTNPLVGPVMLAEEFDTGTFTVTSSNIVLAQSFIGPSVQLALTAAAGEQQPAFVTLDRVFMENTGATGSLSTITFSANPQATVSIYQSDVSNIEIAPLNNGEPASLSALCLNIQYSTVTNLTLNSYNTASGVSSCSAPYQAANFSPKTISFSNSTFQNFIYNEVGSAVMKSDVDLVDFSGSTLDQTSLGSFLSYLNQLRGGAVISAKFDDADLAGLDLGAILDLPSQGIPFTISGATLSQADLSCTGVPCEPAIGKAQLTGVNLTGANLASQDLSGANLSNAILGAMDLSTNILSSTYSGVDLSGVDLTQVTLPAELANVNLSGAVLTGLDLSKADLTGANLSNTNLASTTNTKLPTKLTNVDFTGADLSGLDLSQATLTGANLSNTTLTSATNTKLPVDLTNVNFTGADLSGLALYGYTLTGATLEGTNLTGATLMDPGQPSAPLGYLQGIAGNSLASANLSNVVLNSVDLSSFTLTGANLTGADLSNSILPPDLSDVTLSQTLMGNVSWAAGQQQLSLTGATLKTLDLTTAAMPSMVDLTNTIVDGVTFQGLELCNVNLAGMTATGTDFSETVIQNAFFAGATFDSQSTFENANIIVAPDAGTTATCTASGSTTGAGAAQNTFSKRDRRKRRPPAAADHRSAERQGREKPAGKLTSASSAQGPCTGVGGGAPWDGSNQTTPPTPFEGTAFLGTNLDYASFAPSDGTTGVNFASVVLSNDVVVASVQGTDFGPAPNFNSACLDYVQFDDNDFAGASFDSALLVGAGLGNSSLVGASFSAATIAGTNFLNSDLSNASFGTAAISANTYANDSQLTNFTCAMMGGADLSQAIFLTSGTAPNSVDLTNALLLPQASYQIGQQTLTTCCPVAGEVGEYTCGYVQDGYNSYGLTTYGLTQLPNDTSGIAGTCPNGGASPCGAATSTGWLIGTSVPWSRSGCNMPSVSPLTCSSSGTVTVTDENLLACLDKANGLAPGTQLTQAQVAATQSIDCPGMGIASLDGLAAFTNLSALNVSDNHITGIPDLSALTSLTTLNIDGNRLTSIEASDLPPTLLTLSASDNQITQVTLTGLDALTMLNLSGNQIEGISLLFQFNLVSLDLSTNQLQSLNLAAGSPWSLASVNLSFNQLTSIGSVAALYDDGQGALTVLNLSGNPNFNCTSLDIPSSSALCTGSGCGNQSAPTCESPSPQTE</sequence>
<dbReference type="SUPFAM" id="SSF141571">
    <property type="entry name" value="Pentapeptide repeat-like"/>
    <property type="match status" value="3"/>
</dbReference>
<dbReference type="PROSITE" id="PS51450">
    <property type="entry name" value="LRR"/>
    <property type="match status" value="4"/>
</dbReference>
<dbReference type="SMART" id="SM00364">
    <property type="entry name" value="LRR_BAC"/>
    <property type="match status" value="5"/>
</dbReference>
<evidence type="ECO:0000256" key="2">
    <source>
        <dbReference type="ARBA" id="ARBA00022737"/>
    </source>
</evidence>
<dbReference type="PANTHER" id="PTHR14136:SF17">
    <property type="entry name" value="BTB_POZ DOMAIN-CONTAINING PROTEIN KCTD9"/>
    <property type="match status" value="1"/>
</dbReference>
<keyword evidence="5" id="KW-1185">Reference proteome</keyword>
<dbReference type="InterPro" id="IPR001646">
    <property type="entry name" value="5peptide_repeat"/>
</dbReference>
<keyword evidence="2" id="KW-0677">Repeat</keyword>
<feature type="compositionally biased region" description="Basic and acidic residues" evidence="3">
    <location>
        <begin position="681"/>
        <end position="695"/>
    </location>
</feature>
<dbReference type="EMBL" id="CP067420">
    <property type="protein sequence ID" value="QQP87919.1"/>
    <property type="molecule type" value="Genomic_DNA"/>
</dbReference>
<dbReference type="RefSeq" id="WP_201072126.1">
    <property type="nucleotide sequence ID" value="NZ_CP067420.1"/>
</dbReference>
<dbReference type="PANTHER" id="PTHR14136">
    <property type="entry name" value="BTB_POZ DOMAIN-CONTAINING PROTEIN KCTD9"/>
    <property type="match status" value="1"/>
</dbReference>
<dbReference type="InterPro" id="IPR025875">
    <property type="entry name" value="Leu-rich_rpt_4"/>
</dbReference>
<dbReference type="InterPro" id="IPR001611">
    <property type="entry name" value="Leu-rich_rpt"/>
</dbReference>
<keyword evidence="1" id="KW-0433">Leucine-rich repeat</keyword>
<gene>
    <name evidence="4" type="ORF">IGS68_17800</name>
</gene>